<dbReference type="OrthoDB" id="2685663at2759"/>
<evidence type="ECO:0000313" key="3">
    <source>
        <dbReference type="EMBL" id="KIK36055.1"/>
    </source>
</evidence>
<dbReference type="InterPro" id="IPR004097">
    <property type="entry name" value="DHHA2"/>
</dbReference>
<evidence type="ECO:0000256" key="1">
    <source>
        <dbReference type="SAM" id="MobiDB-lite"/>
    </source>
</evidence>
<dbReference type="InParanoid" id="A0A0C9ZF14"/>
<dbReference type="Pfam" id="PF02833">
    <property type="entry name" value="DHHA2"/>
    <property type="match status" value="1"/>
</dbReference>
<dbReference type="HOGENOM" id="CLU_1457853_0_0_1"/>
<organism evidence="3 4">
    <name type="scientific">Suillus luteus UH-Slu-Lm8-n1</name>
    <dbReference type="NCBI Taxonomy" id="930992"/>
    <lineage>
        <taxon>Eukaryota</taxon>
        <taxon>Fungi</taxon>
        <taxon>Dikarya</taxon>
        <taxon>Basidiomycota</taxon>
        <taxon>Agaricomycotina</taxon>
        <taxon>Agaricomycetes</taxon>
        <taxon>Agaricomycetidae</taxon>
        <taxon>Boletales</taxon>
        <taxon>Suillineae</taxon>
        <taxon>Suillaceae</taxon>
        <taxon>Suillus</taxon>
    </lineage>
</organism>
<dbReference type="InterPro" id="IPR038222">
    <property type="entry name" value="DHHA2_dom_sf"/>
</dbReference>
<name>A0A0C9ZF14_9AGAM</name>
<dbReference type="EMBL" id="KN835565">
    <property type="protein sequence ID" value="KIK36055.1"/>
    <property type="molecule type" value="Genomic_DNA"/>
</dbReference>
<accession>A0A0C9ZF14</accession>
<evidence type="ECO:0000313" key="4">
    <source>
        <dbReference type="Proteomes" id="UP000054485"/>
    </source>
</evidence>
<dbReference type="STRING" id="930992.A0A0C9ZF14"/>
<sequence>ELSDNQQITHLPFVQSLPATLGEKKLSHACIRGSTQSSNVVKVGLVTVPLRLSAFFASSIYPIKDIQDWLADRDLSVLGIPTTFRNQKGKGRREQFWIVKADKSIAEKVWQGLESSEVLELKGLDLSKVAGSANAAEESEGEDAEEVTSDEARFGESYVARAYKWGNASATRKQTAPILRRLMEGL</sequence>
<dbReference type="AlphaFoldDB" id="A0A0C9ZF14"/>
<feature type="compositionally biased region" description="Acidic residues" evidence="1">
    <location>
        <begin position="137"/>
        <end position="149"/>
    </location>
</feature>
<feature type="domain" description="DHHA2" evidence="2">
    <location>
        <begin position="39"/>
        <end position="181"/>
    </location>
</feature>
<feature type="region of interest" description="Disordered" evidence="1">
    <location>
        <begin position="132"/>
        <end position="151"/>
    </location>
</feature>
<reference evidence="4" key="2">
    <citation type="submission" date="2015-01" db="EMBL/GenBank/DDBJ databases">
        <title>Evolutionary Origins and Diversification of the Mycorrhizal Mutualists.</title>
        <authorList>
            <consortium name="DOE Joint Genome Institute"/>
            <consortium name="Mycorrhizal Genomics Consortium"/>
            <person name="Kohler A."/>
            <person name="Kuo A."/>
            <person name="Nagy L.G."/>
            <person name="Floudas D."/>
            <person name="Copeland A."/>
            <person name="Barry K.W."/>
            <person name="Cichocki N."/>
            <person name="Veneault-Fourrey C."/>
            <person name="LaButti K."/>
            <person name="Lindquist E.A."/>
            <person name="Lipzen A."/>
            <person name="Lundell T."/>
            <person name="Morin E."/>
            <person name="Murat C."/>
            <person name="Riley R."/>
            <person name="Ohm R."/>
            <person name="Sun H."/>
            <person name="Tunlid A."/>
            <person name="Henrissat B."/>
            <person name="Grigoriev I.V."/>
            <person name="Hibbett D.S."/>
            <person name="Martin F."/>
        </authorList>
    </citation>
    <scope>NUCLEOTIDE SEQUENCE [LARGE SCALE GENOMIC DNA]</scope>
    <source>
        <strain evidence="4">UH-Slu-Lm8-n1</strain>
    </source>
</reference>
<gene>
    <name evidence="3" type="ORF">CY34DRAFT_811642</name>
</gene>
<feature type="non-terminal residue" evidence="3">
    <location>
        <position position="186"/>
    </location>
</feature>
<keyword evidence="4" id="KW-1185">Reference proteome</keyword>
<reference evidence="3 4" key="1">
    <citation type="submission" date="2014-04" db="EMBL/GenBank/DDBJ databases">
        <authorList>
            <consortium name="DOE Joint Genome Institute"/>
            <person name="Kuo A."/>
            <person name="Ruytinx J."/>
            <person name="Rineau F."/>
            <person name="Colpaert J."/>
            <person name="Kohler A."/>
            <person name="Nagy L.G."/>
            <person name="Floudas D."/>
            <person name="Copeland A."/>
            <person name="Barry K.W."/>
            <person name="Cichocki N."/>
            <person name="Veneault-Fourrey C."/>
            <person name="LaButti K."/>
            <person name="Lindquist E.A."/>
            <person name="Lipzen A."/>
            <person name="Lundell T."/>
            <person name="Morin E."/>
            <person name="Murat C."/>
            <person name="Sun H."/>
            <person name="Tunlid A."/>
            <person name="Henrissat B."/>
            <person name="Grigoriev I.V."/>
            <person name="Hibbett D.S."/>
            <person name="Martin F."/>
            <person name="Nordberg H.P."/>
            <person name="Cantor M.N."/>
            <person name="Hua S.X."/>
        </authorList>
    </citation>
    <scope>NUCLEOTIDE SEQUENCE [LARGE SCALE GENOMIC DNA]</scope>
    <source>
        <strain evidence="3 4">UH-Slu-Lm8-n1</strain>
    </source>
</reference>
<dbReference type="Proteomes" id="UP000054485">
    <property type="component" value="Unassembled WGS sequence"/>
</dbReference>
<proteinExistence type="predicted"/>
<evidence type="ECO:0000259" key="2">
    <source>
        <dbReference type="Pfam" id="PF02833"/>
    </source>
</evidence>
<protein>
    <recommendedName>
        <fullName evidence="2">DHHA2 domain-containing protein</fullName>
    </recommendedName>
</protein>
<dbReference type="Gene3D" id="3.10.310.20">
    <property type="entry name" value="DHHA2 domain"/>
    <property type="match status" value="1"/>
</dbReference>